<keyword evidence="4 5" id="KW-0472">Membrane</keyword>
<evidence type="ECO:0000313" key="8">
    <source>
        <dbReference type="Proteomes" id="UP001195483"/>
    </source>
</evidence>
<reference evidence="7" key="3">
    <citation type="submission" date="2023-05" db="EMBL/GenBank/DDBJ databases">
        <authorList>
            <person name="Smith C.H."/>
        </authorList>
    </citation>
    <scope>NUCLEOTIDE SEQUENCE</scope>
    <source>
        <strain evidence="7">CHS0354</strain>
        <tissue evidence="7">Mantle</tissue>
    </source>
</reference>
<name>A0AAE0W3J0_9BIVA</name>
<evidence type="ECO:0000256" key="2">
    <source>
        <dbReference type="ARBA" id="ARBA00022692"/>
    </source>
</evidence>
<comment type="subcellular location">
    <subcellularLocation>
        <location evidence="1">Membrane</location>
    </subcellularLocation>
</comment>
<feature type="domain" description="TMEM205-like" evidence="6">
    <location>
        <begin position="55"/>
        <end position="153"/>
    </location>
</feature>
<evidence type="ECO:0000256" key="3">
    <source>
        <dbReference type="ARBA" id="ARBA00022989"/>
    </source>
</evidence>
<evidence type="ECO:0000256" key="5">
    <source>
        <dbReference type="SAM" id="Phobius"/>
    </source>
</evidence>
<evidence type="ECO:0000256" key="4">
    <source>
        <dbReference type="ARBA" id="ARBA00023136"/>
    </source>
</evidence>
<gene>
    <name evidence="7" type="ORF">CHS0354_017036</name>
</gene>
<keyword evidence="2 5" id="KW-0812">Transmembrane</keyword>
<dbReference type="Pfam" id="PF13664">
    <property type="entry name" value="DUF4149"/>
    <property type="match status" value="1"/>
</dbReference>
<dbReference type="PANTHER" id="PTHR23241:SF102">
    <property type="entry name" value="LD23009P"/>
    <property type="match status" value="1"/>
</dbReference>
<keyword evidence="3 5" id="KW-1133">Transmembrane helix</keyword>
<feature type="transmembrane region" description="Helical" evidence="5">
    <location>
        <begin position="90"/>
        <end position="111"/>
    </location>
</feature>
<evidence type="ECO:0000259" key="6">
    <source>
        <dbReference type="Pfam" id="PF13664"/>
    </source>
</evidence>
<accession>A0AAE0W3J0</accession>
<dbReference type="EMBL" id="JAEAOA010001046">
    <property type="protein sequence ID" value="KAK3600748.1"/>
    <property type="molecule type" value="Genomic_DNA"/>
</dbReference>
<feature type="transmembrane region" description="Helical" evidence="5">
    <location>
        <begin position="191"/>
        <end position="212"/>
    </location>
</feature>
<evidence type="ECO:0000313" key="7">
    <source>
        <dbReference type="EMBL" id="KAK3600748.1"/>
    </source>
</evidence>
<protein>
    <recommendedName>
        <fullName evidence="6">TMEM205-like domain-containing protein</fullName>
    </recommendedName>
</protein>
<reference evidence="7" key="2">
    <citation type="journal article" date="2021" name="Genome Biol. Evol.">
        <title>Developing a high-quality reference genome for a parasitic bivalve with doubly uniparental inheritance (Bivalvia: Unionida).</title>
        <authorList>
            <person name="Smith C.H."/>
        </authorList>
    </citation>
    <scope>NUCLEOTIDE SEQUENCE</scope>
    <source>
        <strain evidence="7">CHS0354</strain>
        <tissue evidence="7">Mantle</tissue>
    </source>
</reference>
<dbReference type="Proteomes" id="UP001195483">
    <property type="component" value="Unassembled WGS sequence"/>
</dbReference>
<keyword evidence="8" id="KW-1185">Reference proteome</keyword>
<feature type="transmembrane region" description="Helical" evidence="5">
    <location>
        <begin position="20"/>
        <end position="36"/>
    </location>
</feature>
<dbReference type="InterPro" id="IPR053009">
    <property type="entry name" value="Xanthocillin_Biosynth-Assoc"/>
</dbReference>
<organism evidence="7 8">
    <name type="scientific">Potamilus streckersoni</name>
    <dbReference type="NCBI Taxonomy" id="2493646"/>
    <lineage>
        <taxon>Eukaryota</taxon>
        <taxon>Metazoa</taxon>
        <taxon>Spiralia</taxon>
        <taxon>Lophotrochozoa</taxon>
        <taxon>Mollusca</taxon>
        <taxon>Bivalvia</taxon>
        <taxon>Autobranchia</taxon>
        <taxon>Heteroconchia</taxon>
        <taxon>Palaeoheterodonta</taxon>
        <taxon>Unionida</taxon>
        <taxon>Unionoidea</taxon>
        <taxon>Unionidae</taxon>
        <taxon>Ambleminae</taxon>
        <taxon>Lampsilini</taxon>
        <taxon>Potamilus</taxon>
    </lineage>
</organism>
<proteinExistence type="predicted"/>
<dbReference type="InterPro" id="IPR025423">
    <property type="entry name" value="TMEM205-like"/>
</dbReference>
<dbReference type="PANTHER" id="PTHR23241">
    <property type="entry name" value="LATE EMBRYOGENESIS ABUNDANT PLANTS LEA-RELATED"/>
    <property type="match status" value="1"/>
</dbReference>
<comment type="caution">
    <text evidence="7">The sequence shown here is derived from an EMBL/GenBank/DDBJ whole genome shotgun (WGS) entry which is preliminary data.</text>
</comment>
<reference evidence="7" key="1">
    <citation type="journal article" date="2021" name="Genome Biol. Evol.">
        <title>A High-Quality Reference Genome for a Parasitic Bivalve with Doubly Uniparental Inheritance (Bivalvia: Unionida).</title>
        <authorList>
            <person name="Smith C.H."/>
        </authorList>
    </citation>
    <scope>NUCLEOTIDE SEQUENCE</scope>
    <source>
        <strain evidence="7">CHS0354</strain>
    </source>
</reference>
<dbReference type="GO" id="GO:0016020">
    <property type="term" value="C:membrane"/>
    <property type="evidence" value="ECO:0007669"/>
    <property type="project" value="UniProtKB-SubCell"/>
</dbReference>
<sequence length="223" mass="25682">MTASTVIGLEQTIRLWPSRHVSALVLMVLVSYYLYPHKRQHDPHSLAISLVHVTAFSAHFGSQCWVTFVAGLTMFYNLPRIMFGQVQSRLFPMFFTTGLVLASVTFVTYTMRNPYETWDGQDIIQAYLLLTTVILTFINAFFLAPILVETMVKCFELEKGFGTAYCIGYVDRTELKKNRAYLEMYKSFRRVHITSACLNVSTLLCNFIYMVYLTQQIVQTQKS</sequence>
<dbReference type="AlphaFoldDB" id="A0AAE0W3J0"/>
<feature type="transmembrane region" description="Helical" evidence="5">
    <location>
        <begin position="56"/>
        <end position="78"/>
    </location>
</feature>
<evidence type="ECO:0000256" key="1">
    <source>
        <dbReference type="ARBA" id="ARBA00004370"/>
    </source>
</evidence>
<feature type="transmembrane region" description="Helical" evidence="5">
    <location>
        <begin position="123"/>
        <end position="148"/>
    </location>
</feature>